<feature type="compositionally biased region" description="Basic and acidic residues" evidence="1">
    <location>
        <begin position="53"/>
        <end position="63"/>
    </location>
</feature>
<evidence type="ECO:0000313" key="2">
    <source>
        <dbReference type="WBParaSite" id="ASIM_0000591301-mRNA-1"/>
    </source>
</evidence>
<dbReference type="WBParaSite" id="ASIM_0000591301-mRNA-1">
    <property type="protein sequence ID" value="ASIM_0000591301-mRNA-1"/>
    <property type="gene ID" value="ASIM_0000591301"/>
</dbReference>
<organism evidence="2">
    <name type="scientific">Anisakis simplex</name>
    <name type="common">Herring worm</name>
    <dbReference type="NCBI Taxonomy" id="6269"/>
    <lineage>
        <taxon>Eukaryota</taxon>
        <taxon>Metazoa</taxon>
        <taxon>Ecdysozoa</taxon>
        <taxon>Nematoda</taxon>
        <taxon>Chromadorea</taxon>
        <taxon>Rhabditida</taxon>
        <taxon>Spirurina</taxon>
        <taxon>Ascaridomorpha</taxon>
        <taxon>Ascaridoidea</taxon>
        <taxon>Anisakidae</taxon>
        <taxon>Anisakis</taxon>
        <taxon>Anisakis simplex complex</taxon>
    </lineage>
</organism>
<dbReference type="AlphaFoldDB" id="A0A0M3JE70"/>
<evidence type="ECO:0000256" key="1">
    <source>
        <dbReference type="SAM" id="MobiDB-lite"/>
    </source>
</evidence>
<protein>
    <submittedName>
        <fullName evidence="2">Flocculation protein FLO11-like</fullName>
    </submittedName>
</protein>
<feature type="region of interest" description="Disordered" evidence="1">
    <location>
        <begin position="1"/>
        <end position="113"/>
    </location>
</feature>
<accession>A0A0M3JE70</accession>
<feature type="compositionally biased region" description="Polar residues" evidence="1">
    <location>
        <begin position="24"/>
        <end position="33"/>
    </location>
</feature>
<reference evidence="2" key="1">
    <citation type="submission" date="2017-02" db="UniProtKB">
        <authorList>
            <consortium name="WormBaseParasite"/>
        </authorList>
    </citation>
    <scope>IDENTIFICATION</scope>
</reference>
<name>A0A0M3JE70_ANISI</name>
<sequence length="182" mass="19216">LVDGNGDRITIPQEITPPPAGATEQPTVETSSGAPEAKLLPASTVTVLESIDTEAHAQPKEFPAEPLSPKDASSSMDGVAEHSKLATSLPETSQSTGIETETTGVSPTEAPTTASAYTGLQSSFLIRRSLPSQPLYPLKALNSWQRRPVAAALVALDSMKLSRLGLALSKFPCWKPQRDVNL</sequence>
<proteinExistence type="predicted"/>
<feature type="compositionally biased region" description="Polar residues" evidence="1">
    <location>
        <begin position="85"/>
        <end position="113"/>
    </location>
</feature>